<dbReference type="Pfam" id="PF04393">
    <property type="entry name" value="DUF535"/>
    <property type="match status" value="1"/>
</dbReference>
<evidence type="ECO:0000313" key="1">
    <source>
        <dbReference type="EMBL" id="SUF55081.1"/>
    </source>
</evidence>
<sequence length="303" mass="34982">MSKLSAASLFRKLMTDRAYHRGKWEDRKFRYKFLLRCVLHPLTTRQYFRALCELDEFERLLEASPTLPAKMQRPYLHRGGCIRERARAVLDHYHHVQGLPEDVRRLVCVYRESLLAVCEGRSGEQLTVTCSPCGFDREGELMLILRFNGTVITRISFAFIRYQGKRTLFIAGLQGAARGKGPEVIRRATKACHGLFPRRLLCEAVSVIAEICAVESVVAVSEHNHVLRQLRYFWRKRGRFVARYSECWASVGGVPADGFWHLPAVLPRKAAEHIPARKRAEYRKRNGLLDHVRQEIKHRAGMV</sequence>
<accession>A0A379QE01</accession>
<name>A0A379QE01_SALER</name>
<evidence type="ECO:0000313" key="2">
    <source>
        <dbReference type="Proteomes" id="UP000254597"/>
    </source>
</evidence>
<protein>
    <submittedName>
        <fullName evidence="1">VirG localization protein VirK</fullName>
    </submittedName>
</protein>
<organism evidence="1 2">
    <name type="scientific">Salmonella enterica</name>
    <name type="common">Salmonella choleraesuis</name>
    <dbReference type="NCBI Taxonomy" id="28901"/>
    <lineage>
        <taxon>Bacteria</taxon>
        <taxon>Pseudomonadati</taxon>
        <taxon>Pseudomonadota</taxon>
        <taxon>Gammaproteobacteria</taxon>
        <taxon>Enterobacterales</taxon>
        <taxon>Enterobacteriaceae</taxon>
        <taxon>Salmonella</taxon>
    </lineage>
</organism>
<dbReference type="PANTHER" id="PTHR38785:SF1">
    <property type="entry name" value="HOMOLOG OF VIRK"/>
    <property type="match status" value="1"/>
</dbReference>
<dbReference type="Proteomes" id="UP000254597">
    <property type="component" value="Unassembled WGS sequence"/>
</dbReference>
<dbReference type="AlphaFoldDB" id="A0A379QE01"/>
<gene>
    <name evidence="1" type="ORF">NCTC10252_00250</name>
</gene>
<dbReference type="PANTHER" id="PTHR38785">
    <property type="entry name" value="HOMOLOG OF VIRK"/>
    <property type="match status" value="1"/>
</dbReference>
<proteinExistence type="predicted"/>
<dbReference type="GO" id="GO:0006974">
    <property type="term" value="P:DNA damage response"/>
    <property type="evidence" value="ECO:0007669"/>
    <property type="project" value="TreeGrafter"/>
</dbReference>
<dbReference type="InterPro" id="IPR007488">
    <property type="entry name" value="DUF535"/>
</dbReference>
<dbReference type="EMBL" id="UGWP01000003">
    <property type="protein sequence ID" value="SUF55081.1"/>
    <property type="molecule type" value="Genomic_DNA"/>
</dbReference>
<reference evidence="1 2" key="1">
    <citation type="submission" date="2018-06" db="EMBL/GenBank/DDBJ databases">
        <authorList>
            <consortium name="Pathogen Informatics"/>
            <person name="Doyle S."/>
        </authorList>
    </citation>
    <scope>NUCLEOTIDE SEQUENCE [LARGE SCALE GENOMIC DNA]</scope>
    <source>
        <strain evidence="1 2">NCTC10252</strain>
    </source>
</reference>